<dbReference type="PANTHER" id="PTHR28004:SF2">
    <property type="entry name" value="D-SERINE DEHYDRATASE"/>
    <property type="match status" value="1"/>
</dbReference>
<dbReference type="InterPro" id="IPR051466">
    <property type="entry name" value="D-amino_acid_metab_enzyme"/>
</dbReference>
<dbReference type="PANTHER" id="PTHR28004">
    <property type="entry name" value="ZGC:162816-RELATED"/>
    <property type="match status" value="1"/>
</dbReference>
<protein>
    <submittedName>
        <fullName evidence="2">Putative amino acid aldolase or racemase</fullName>
    </submittedName>
</protein>
<dbReference type="Pfam" id="PF01168">
    <property type="entry name" value="Ala_racemase_N"/>
    <property type="match status" value="1"/>
</dbReference>
<dbReference type="OrthoDB" id="339576at2"/>
<name>A0A0P1I298_9RHOB</name>
<gene>
    <name evidence="2" type="ORF">RUE5091_00428</name>
</gene>
<dbReference type="Gene3D" id="3.20.20.10">
    <property type="entry name" value="Alanine racemase"/>
    <property type="match status" value="1"/>
</dbReference>
<dbReference type="STRING" id="1715692.RUE5091_00428"/>
<keyword evidence="3" id="KW-1185">Reference proteome</keyword>
<reference evidence="3" key="1">
    <citation type="submission" date="2015-09" db="EMBL/GenBank/DDBJ databases">
        <authorList>
            <person name="Rodrigo-Torres L."/>
            <person name="Arahal D.R."/>
        </authorList>
    </citation>
    <scope>NUCLEOTIDE SEQUENCE [LARGE SCALE GENOMIC DNA]</scope>
    <source>
        <strain evidence="3">CECT 5091</strain>
    </source>
</reference>
<dbReference type="InterPro" id="IPR001608">
    <property type="entry name" value="Ala_racemase_N"/>
</dbReference>
<dbReference type="GO" id="GO:0008721">
    <property type="term" value="F:D-serine ammonia-lyase activity"/>
    <property type="evidence" value="ECO:0007669"/>
    <property type="project" value="TreeGrafter"/>
</dbReference>
<feature type="domain" description="Alanine racemase N-terminal" evidence="1">
    <location>
        <begin position="106"/>
        <end position="245"/>
    </location>
</feature>
<dbReference type="Proteomes" id="UP000051260">
    <property type="component" value="Unassembled WGS sequence"/>
</dbReference>
<sequence>MTGYLQTLSETLHAYGVDQPIMVVDLDRLDANCVLAENVSDAGLDRRLVAKSLPCLPLLDHIRGKIQTSGLMTFSEPMLLALLKLETKTDHLIGKPLPVSSAARVLSECPDAAVRVQWLIDSPERLKAYLALATDRQLALRLSLEVDIGLHRGGFQPEQVAGIAQEIDVNPNARLSGVMGYEAHLAKLPGFLRKRAVRASADAFDQAVSSLPKTAKGLCLNTGGSLTFQSYRAEEKASEIAFGSVLAKPTDFDHPTTREFFPAAFIATPILKTMPGNSLPGLDFLSRRKTDLAIFGGYFRAQPVFPKGFGYSSVFGRSTSQEVWTGPPAASVKPGKIALLRPTQSEAVLNQFGTMLAVRGDQVVDEWECLPN</sequence>
<dbReference type="SUPFAM" id="SSF51419">
    <property type="entry name" value="PLP-binding barrel"/>
    <property type="match status" value="1"/>
</dbReference>
<organism evidence="2 3">
    <name type="scientific">Ruegeria denitrificans</name>
    <dbReference type="NCBI Taxonomy" id="1715692"/>
    <lineage>
        <taxon>Bacteria</taxon>
        <taxon>Pseudomonadati</taxon>
        <taxon>Pseudomonadota</taxon>
        <taxon>Alphaproteobacteria</taxon>
        <taxon>Rhodobacterales</taxon>
        <taxon>Roseobacteraceae</taxon>
        <taxon>Ruegeria</taxon>
    </lineage>
</organism>
<evidence type="ECO:0000313" key="2">
    <source>
        <dbReference type="EMBL" id="CUJ86144.1"/>
    </source>
</evidence>
<accession>A0A0P1I298</accession>
<dbReference type="AlphaFoldDB" id="A0A0P1I298"/>
<evidence type="ECO:0000259" key="1">
    <source>
        <dbReference type="Pfam" id="PF01168"/>
    </source>
</evidence>
<dbReference type="RefSeq" id="WP_058280199.1">
    <property type="nucleotide sequence ID" value="NZ_CYUD01000001.1"/>
</dbReference>
<dbReference type="InterPro" id="IPR029066">
    <property type="entry name" value="PLP-binding_barrel"/>
</dbReference>
<evidence type="ECO:0000313" key="3">
    <source>
        <dbReference type="Proteomes" id="UP000051260"/>
    </source>
</evidence>
<dbReference type="EMBL" id="CYUD01000001">
    <property type="protein sequence ID" value="CUJ86144.1"/>
    <property type="molecule type" value="Genomic_DNA"/>
</dbReference>
<proteinExistence type="predicted"/>
<dbReference type="GO" id="GO:0036088">
    <property type="term" value="P:D-serine catabolic process"/>
    <property type="evidence" value="ECO:0007669"/>
    <property type="project" value="TreeGrafter"/>
</dbReference>